<comment type="caution">
    <text evidence="2">The sequence shown here is derived from an EMBL/GenBank/DDBJ whole genome shotgun (WGS) entry which is preliminary data.</text>
</comment>
<evidence type="ECO:0000259" key="1">
    <source>
        <dbReference type="Pfam" id="PF13472"/>
    </source>
</evidence>
<dbReference type="Gene3D" id="3.40.50.1110">
    <property type="entry name" value="SGNH hydrolase"/>
    <property type="match status" value="1"/>
</dbReference>
<gene>
    <name evidence="2" type="ORF">A2960_04540</name>
</gene>
<dbReference type="InterPro" id="IPR051532">
    <property type="entry name" value="Ester_Hydrolysis_Enzymes"/>
</dbReference>
<feature type="domain" description="SGNH hydrolase-type esterase" evidence="1">
    <location>
        <begin position="5"/>
        <end position="183"/>
    </location>
</feature>
<dbReference type="PANTHER" id="PTHR30383">
    <property type="entry name" value="THIOESTERASE 1/PROTEASE 1/LYSOPHOSPHOLIPASE L1"/>
    <property type="match status" value="1"/>
</dbReference>
<evidence type="ECO:0000313" key="3">
    <source>
        <dbReference type="Proteomes" id="UP000176609"/>
    </source>
</evidence>
<dbReference type="InterPro" id="IPR013830">
    <property type="entry name" value="SGNH_hydro"/>
</dbReference>
<name>A0A1F6ANF5_9BACT</name>
<dbReference type="InterPro" id="IPR036514">
    <property type="entry name" value="SGNH_hydro_sf"/>
</dbReference>
<dbReference type="AlphaFoldDB" id="A0A1F6ANF5"/>
<protein>
    <recommendedName>
        <fullName evidence="1">SGNH hydrolase-type esterase domain-containing protein</fullName>
    </recommendedName>
</protein>
<dbReference type="SUPFAM" id="SSF52266">
    <property type="entry name" value="SGNH hydrolase"/>
    <property type="match status" value="1"/>
</dbReference>
<proteinExistence type="predicted"/>
<sequence>MQIFVFGDSIAWGAWDTEGGWVTRIKKHVNERVVVSKFKNYDEVIDLGVSGNDTNNLLARFENELTARLSGDALGIIFAIGTNDSFHMPPEQFTGNLKKLISLARKYTDKIVFVGLPPVNKASLVQSETSYTNDSIKKYNSLIINVCKKENLDFIGIFDEFAKTEISKLIADGLHPNDKGHEIIAEVVEKHLHDKKWV</sequence>
<organism evidence="2 3">
    <name type="scientific">Candidatus Gottesmanbacteria bacterium RIFCSPLOWO2_01_FULL_39_12b</name>
    <dbReference type="NCBI Taxonomy" id="1798388"/>
    <lineage>
        <taxon>Bacteria</taxon>
        <taxon>Candidatus Gottesmaniibacteriota</taxon>
    </lineage>
</organism>
<dbReference type="CDD" id="cd00229">
    <property type="entry name" value="SGNH_hydrolase"/>
    <property type="match status" value="1"/>
</dbReference>
<accession>A0A1F6ANF5</accession>
<dbReference type="Pfam" id="PF13472">
    <property type="entry name" value="Lipase_GDSL_2"/>
    <property type="match status" value="1"/>
</dbReference>
<evidence type="ECO:0000313" key="2">
    <source>
        <dbReference type="EMBL" id="OGG26216.1"/>
    </source>
</evidence>
<dbReference type="Proteomes" id="UP000176609">
    <property type="component" value="Unassembled WGS sequence"/>
</dbReference>
<reference evidence="2 3" key="1">
    <citation type="journal article" date="2016" name="Nat. Commun.">
        <title>Thousands of microbial genomes shed light on interconnected biogeochemical processes in an aquifer system.</title>
        <authorList>
            <person name="Anantharaman K."/>
            <person name="Brown C.T."/>
            <person name="Hug L.A."/>
            <person name="Sharon I."/>
            <person name="Castelle C.J."/>
            <person name="Probst A.J."/>
            <person name="Thomas B.C."/>
            <person name="Singh A."/>
            <person name="Wilkins M.J."/>
            <person name="Karaoz U."/>
            <person name="Brodie E.L."/>
            <person name="Williams K.H."/>
            <person name="Hubbard S.S."/>
            <person name="Banfield J.F."/>
        </authorList>
    </citation>
    <scope>NUCLEOTIDE SEQUENCE [LARGE SCALE GENOMIC DNA]</scope>
</reference>
<dbReference type="EMBL" id="MFJR01000012">
    <property type="protein sequence ID" value="OGG26216.1"/>
    <property type="molecule type" value="Genomic_DNA"/>
</dbReference>